<reference evidence="11" key="1">
    <citation type="submission" date="2017-11" db="EMBL/GenBank/DDBJ databases">
        <title>The sensing device of the deep-sea amphipod.</title>
        <authorList>
            <person name="Kobayashi H."/>
            <person name="Nagahama T."/>
            <person name="Arai W."/>
            <person name="Sasagawa Y."/>
            <person name="Umeda M."/>
            <person name="Hayashi T."/>
            <person name="Nikaido I."/>
            <person name="Watanabe H."/>
            <person name="Oguri K."/>
            <person name="Kitazato H."/>
            <person name="Fujioka K."/>
            <person name="Kido Y."/>
            <person name="Takami H."/>
        </authorList>
    </citation>
    <scope>NUCLEOTIDE SEQUENCE</scope>
    <source>
        <tissue evidence="11">Whole body</tissue>
    </source>
</reference>
<evidence type="ECO:0000256" key="3">
    <source>
        <dbReference type="ARBA" id="ARBA00022679"/>
    </source>
</evidence>
<dbReference type="PANTHER" id="PTHR14647:SF87">
    <property type="entry name" value="PUTATIVE-RELATED"/>
    <property type="match status" value="1"/>
</dbReference>
<feature type="chain" id="PRO_5025564358" evidence="10">
    <location>
        <begin position="23"/>
        <end position="388"/>
    </location>
</feature>
<comment type="similarity">
    <text evidence="2">Belongs to the galactose-3-O-sulfotransferase family.</text>
</comment>
<evidence type="ECO:0000256" key="9">
    <source>
        <dbReference type="ARBA" id="ARBA00023180"/>
    </source>
</evidence>
<sequence length="388" mass="44936">MQHWRHLSQLLLLLLAISAVLVMLVMQAQLQATSHYDGPGQLVADQSIDGSSCSPRQHIMFLKTHKCASSSLQNMFLRYGIHHHLSMAVPYDGNYIGSPQHFEVSFFPAQYMPEDGAIDIFAVHTRLNENEHRKIMHADASFVTVVREPGHLFESMYTFYYLKDSYDGHNLKAYLELPLQLEKLYRKNRPKIGYDMMLFDMGVNITVNMTTDVVRKAVQQMDRLFDIVLVAEEMDQSLILLKEHLCWDYSDIIFFNKNVRMKYYRPKISNETLAKIRELNSGDVMLYEHFLAKHKMAVQKYGINKMADDVEQLRRLRDAVFKNCGARVMLGGNNNVLFEEYSDIVETFALKNESNIDCVMLSMPELQLIAKVRSIIKHKLKKKKTLAI</sequence>
<evidence type="ECO:0000313" key="11">
    <source>
        <dbReference type="EMBL" id="LAC24067.1"/>
    </source>
</evidence>
<keyword evidence="8" id="KW-0472">Membrane</keyword>
<dbReference type="InterPro" id="IPR009729">
    <property type="entry name" value="Gal-3-0_sulfotransfrase"/>
</dbReference>
<keyword evidence="9" id="KW-0325">Glycoprotein</keyword>
<accession>A0A6A7FZL0</accession>
<evidence type="ECO:0000256" key="6">
    <source>
        <dbReference type="ARBA" id="ARBA00022989"/>
    </source>
</evidence>
<name>A0A6A7FZL0_9CRUS</name>
<dbReference type="GO" id="GO:0001733">
    <property type="term" value="F:galactosylceramide sulfotransferase activity"/>
    <property type="evidence" value="ECO:0007669"/>
    <property type="project" value="InterPro"/>
</dbReference>
<organism evidence="11">
    <name type="scientific">Hirondellea gigas</name>
    <dbReference type="NCBI Taxonomy" id="1518452"/>
    <lineage>
        <taxon>Eukaryota</taxon>
        <taxon>Metazoa</taxon>
        <taxon>Ecdysozoa</taxon>
        <taxon>Arthropoda</taxon>
        <taxon>Crustacea</taxon>
        <taxon>Multicrustacea</taxon>
        <taxon>Malacostraca</taxon>
        <taxon>Eumalacostraca</taxon>
        <taxon>Peracarida</taxon>
        <taxon>Amphipoda</taxon>
        <taxon>Amphilochidea</taxon>
        <taxon>Lysianassida</taxon>
        <taxon>Lysianassidira</taxon>
        <taxon>Lysianassoidea</taxon>
        <taxon>Lysianassidae</taxon>
        <taxon>Hirondellea</taxon>
    </lineage>
</organism>
<evidence type="ECO:0000256" key="2">
    <source>
        <dbReference type="ARBA" id="ARBA00008124"/>
    </source>
</evidence>
<protein>
    <submittedName>
        <fullName evidence="11">Galactosylceramide sulfotransferase-like</fullName>
    </submittedName>
</protein>
<dbReference type="Pfam" id="PF06990">
    <property type="entry name" value="Gal-3-0_sulfotr"/>
    <property type="match status" value="1"/>
</dbReference>
<keyword evidence="7" id="KW-0333">Golgi apparatus</keyword>
<dbReference type="Gene3D" id="3.40.50.300">
    <property type="entry name" value="P-loop containing nucleotide triphosphate hydrolases"/>
    <property type="match status" value="1"/>
</dbReference>
<proteinExistence type="evidence at transcript level"/>
<dbReference type="SUPFAM" id="SSF52540">
    <property type="entry name" value="P-loop containing nucleoside triphosphate hydrolases"/>
    <property type="match status" value="1"/>
</dbReference>
<evidence type="ECO:0000256" key="1">
    <source>
        <dbReference type="ARBA" id="ARBA00004323"/>
    </source>
</evidence>
<evidence type="ECO:0000256" key="8">
    <source>
        <dbReference type="ARBA" id="ARBA00023136"/>
    </source>
</evidence>
<dbReference type="AlphaFoldDB" id="A0A6A7FZL0"/>
<feature type="signal peptide" evidence="10">
    <location>
        <begin position="1"/>
        <end position="22"/>
    </location>
</feature>
<keyword evidence="4" id="KW-0812">Transmembrane</keyword>
<keyword evidence="10" id="KW-0732">Signal</keyword>
<keyword evidence="6" id="KW-1133">Transmembrane helix</keyword>
<dbReference type="GO" id="GO:0000139">
    <property type="term" value="C:Golgi membrane"/>
    <property type="evidence" value="ECO:0007669"/>
    <property type="project" value="UniProtKB-SubCell"/>
</dbReference>
<evidence type="ECO:0000256" key="4">
    <source>
        <dbReference type="ARBA" id="ARBA00022692"/>
    </source>
</evidence>
<keyword evidence="5" id="KW-0735">Signal-anchor</keyword>
<evidence type="ECO:0000256" key="7">
    <source>
        <dbReference type="ARBA" id="ARBA00023034"/>
    </source>
</evidence>
<dbReference type="InterPro" id="IPR027417">
    <property type="entry name" value="P-loop_NTPase"/>
</dbReference>
<evidence type="ECO:0000256" key="5">
    <source>
        <dbReference type="ARBA" id="ARBA00022968"/>
    </source>
</evidence>
<dbReference type="EMBL" id="IACT01004893">
    <property type="protein sequence ID" value="LAC24067.1"/>
    <property type="molecule type" value="mRNA"/>
</dbReference>
<dbReference type="GO" id="GO:0009247">
    <property type="term" value="P:glycolipid biosynthetic process"/>
    <property type="evidence" value="ECO:0007669"/>
    <property type="project" value="InterPro"/>
</dbReference>
<dbReference type="PANTHER" id="PTHR14647">
    <property type="entry name" value="GALACTOSE-3-O-SULFOTRANSFERASE"/>
    <property type="match status" value="1"/>
</dbReference>
<comment type="subcellular location">
    <subcellularLocation>
        <location evidence="1">Golgi apparatus membrane</location>
        <topology evidence="1">Single-pass type II membrane protein</topology>
    </subcellularLocation>
</comment>
<evidence type="ECO:0000256" key="10">
    <source>
        <dbReference type="SAM" id="SignalP"/>
    </source>
</evidence>
<keyword evidence="3 11" id="KW-0808">Transferase</keyword>